<proteinExistence type="predicted"/>
<dbReference type="CDD" id="cd00090">
    <property type="entry name" value="HTH_ARSR"/>
    <property type="match status" value="1"/>
</dbReference>
<evidence type="ECO:0000313" key="2">
    <source>
        <dbReference type="EMBL" id="KGA15110.1"/>
    </source>
</evidence>
<comment type="caution">
    <text evidence="2">The sequence shown here is derived from an EMBL/GenBank/DDBJ whole genome shotgun (WGS) entry which is preliminary data.</text>
</comment>
<dbReference type="Gene3D" id="1.10.10.10">
    <property type="entry name" value="Winged helix-like DNA-binding domain superfamily/Winged helix DNA-binding domain"/>
    <property type="match status" value="1"/>
</dbReference>
<name>A0A094PTL7_9ZZZZ</name>
<dbReference type="AlphaFoldDB" id="A0A094PTL7"/>
<dbReference type="GO" id="GO:0003700">
    <property type="term" value="F:DNA-binding transcription factor activity"/>
    <property type="evidence" value="ECO:0007669"/>
    <property type="project" value="InterPro"/>
</dbReference>
<feature type="domain" description="HTH arsR-type" evidence="1">
    <location>
        <begin position="10"/>
        <end position="88"/>
    </location>
</feature>
<evidence type="ECO:0000259" key="1">
    <source>
        <dbReference type="SMART" id="SM00418"/>
    </source>
</evidence>
<dbReference type="Pfam" id="PF01022">
    <property type="entry name" value="HTH_5"/>
    <property type="match status" value="1"/>
</dbReference>
<dbReference type="InterPro" id="IPR011991">
    <property type="entry name" value="ArsR-like_HTH"/>
</dbReference>
<dbReference type="InterPro" id="IPR036388">
    <property type="entry name" value="WH-like_DNA-bd_sf"/>
</dbReference>
<protein>
    <recommendedName>
        <fullName evidence="1">HTH arsR-type domain-containing protein</fullName>
    </recommendedName>
</protein>
<dbReference type="EMBL" id="JNSK01000106">
    <property type="protein sequence ID" value="KGA15110.1"/>
    <property type="molecule type" value="Genomic_DNA"/>
</dbReference>
<gene>
    <name evidence="2" type="ORF">GM50_18045</name>
</gene>
<sequence>MKPEEIQFALNLKALTAPQCRRIVEALVQDSQTRTDLTKICKLTPASIDKHLDILVQAGLVKFRSVKGVERAHLQASKFNQTLDWFIKLNL</sequence>
<accession>A0A094PTL7</accession>
<dbReference type="InterPro" id="IPR036390">
    <property type="entry name" value="WH_DNA-bd_sf"/>
</dbReference>
<dbReference type="InterPro" id="IPR001845">
    <property type="entry name" value="HTH_ArsR_DNA-bd_dom"/>
</dbReference>
<dbReference type="SUPFAM" id="SSF46785">
    <property type="entry name" value="Winged helix' DNA-binding domain"/>
    <property type="match status" value="1"/>
</dbReference>
<dbReference type="SMART" id="SM00418">
    <property type="entry name" value="HTH_ARSR"/>
    <property type="match status" value="1"/>
</dbReference>
<organism evidence="2">
    <name type="scientific">freshwater metagenome</name>
    <dbReference type="NCBI Taxonomy" id="449393"/>
    <lineage>
        <taxon>unclassified sequences</taxon>
        <taxon>metagenomes</taxon>
        <taxon>ecological metagenomes</taxon>
    </lineage>
</organism>
<reference evidence="2" key="1">
    <citation type="submission" date="2014-05" db="EMBL/GenBank/DDBJ databases">
        <title>Key roles for freshwater Actinobacteria revealed by deep metagenomic sequencing.</title>
        <authorList>
            <person name="Ghai R."/>
            <person name="Mizuno C.M."/>
            <person name="Picazo A."/>
            <person name="Camacho A."/>
            <person name="Rodriguez-Valera F."/>
        </authorList>
    </citation>
    <scope>NUCLEOTIDE SEQUENCE</scope>
</reference>